<dbReference type="EMBL" id="NBII01000008">
    <property type="protein sequence ID" value="PAV16317.1"/>
    <property type="molecule type" value="Genomic_DNA"/>
</dbReference>
<gene>
    <name evidence="2" type="ORF">PNOK_0793700</name>
</gene>
<reference evidence="2 3" key="1">
    <citation type="journal article" date="2017" name="Mol. Ecol.">
        <title>Comparative and population genomic landscape of Phellinus noxius: A hypervariable fungus causing root rot in trees.</title>
        <authorList>
            <person name="Chung C.L."/>
            <person name="Lee T.J."/>
            <person name="Akiba M."/>
            <person name="Lee H.H."/>
            <person name="Kuo T.H."/>
            <person name="Liu D."/>
            <person name="Ke H.M."/>
            <person name="Yokoi T."/>
            <person name="Roa M.B."/>
            <person name="Lu M.J."/>
            <person name="Chang Y.Y."/>
            <person name="Ann P.J."/>
            <person name="Tsai J.N."/>
            <person name="Chen C.Y."/>
            <person name="Tzean S.S."/>
            <person name="Ota Y."/>
            <person name="Hattori T."/>
            <person name="Sahashi N."/>
            <person name="Liou R.F."/>
            <person name="Kikuchi T."/>
            <person name="Tsai I.J."/>
        </authorList>
    </citation>
    <scope>NUCLEOTIDE SEQUENCE [LARGE SCALE GENOMIC DNA]</scope>
    <source>
        <strain evidence="2 3">FFPRI411160</strain>
    </source>
</reference>
<comment type="caution">
    <text evidence="2">The sequence shown here is derived from an EMBL/GenBank/DDBJ whole genome shotgun (WGS) entry which is preliminary data.</text>
</comment>
<keyword evidence="1" id="KW-0560">Oxidoreductase</keyword>
<accession>A0A286U9S0</accession>
<dbReference type="AlphaFoldDB" id="A0A286U9S0"/>
<dbReference type="OrthoDB" id="191139at2759"/>
<proteinExistence type="predicted"/>
<protein>
    <submittedName>
        <fullName evidence="2">NAD-binding protein</fullName>
    </submittedName>
</protein>
<dbReference type="Proteomes" id="UP000217199">
    <property type="component" value="Unassembled WGS sequence"/>
</dbReference>
<dbReference type="InterPro" id="IPR002347">
    <property type="entry name" value="SDR_fam"/>
</dbReference>
<dbReference type="Pfam" id="PF00106">
    <property type="entry name" value="adh_short"/>
    <property type="match status" value="1"/>
</dbReference>
<keyword evidence="3" id="KW-1185">Reference proteome</keyword>
<evidence type="ECO:0000256" key="1">
    <source>
        <dbReference type="ARBA" id="ARBA00023002"/>
    </source>
</evidence>
<evidence type="ECO:0000313" key="3">
    <source>
        <dbReference type="Proteomes" id="UP000217199"/>
    </source>
</evidence>
<dbReference type="InterPro" id="IPR036291">
    <property type="entry name" value="NAD(P)-bd_dom_sf"/>
</dbReference>
<dbReference type="PANTHER" id="PTHR43157">
    <property type="entry name" value="PHOSPHATIDYLINOSITOL-GLYCAN BIOSYNTHESIS CLASS F PROTEIN-RELATED"/>
    <property type="match status" value="1"/>
</dbReference>
<dbReference type="Gene3D" id="3.40.50.720">
    <property type="entry name" value="NAD(P)-binding Rossmann-like Domain"/>
    <property type="match status" value="1"/>
</dbReference>
<dbReference type="GO" id="GO:0016491">
    <property type="term" value="F:oxidoreductase activity"/>
    <property type="evidence" value="ECO:0007669"/>
    <property type="project" value="UniProtKB-KW"/>
</dbReference>
<dbReference type="InParanoid" id="A0A286U9S0"/>
<sequence length="325" mass="35550">MVPFDPQKDLPDLTGRVVLITGATSGLGYPVALSLLRKGAKVYLAARNESKAVATIERLERDGLGPGNGKPIWHKLVLDNPKDAKQSAESFLKIEDRLDILVNNAALLAKEYELGPIGVQDMVTVNYISPFIFTNTLLHLLKKTALLPDSDVRIVNVASHAHTFISDVKFKEKADFNGPTISESYLGQMKRYSLSKLMNVLWTRELSKRLKASTEDGGSRIITLSLHPGAVASDGAYNGAAKVLFPFNYLMKYLITLTFRTPENAAGTVLIAAASPVVRSERETYDAGYLMPIGKIGKVSKTASNEDLQKDLWSLTEQILSSEGI</sequence>
<dbReference type="PRINTS" id="PR00081">
    <property type="entry name" value="GDHRDH"/>
</dbReference>
<organism evidence="2 3">
    <name type="scientific">Pyrrhoderma noxium</name>
    <dbReference type="NCBI Taxonomy" id="2282107"/>
    <lineage>
        <taxon>Eukaryota</taxon>
        <taxon>Fungi</taxon>
        <taxon>Dikarya</taxon>
        <taxon>Basidiomycota</taxon>
        <taxon>Agaricomycotina</taxon>
        <taxon>Agaricomycetes</taxon>
        <taxon>Hymenochaetales</taxon>
        <taxon>Hymenochaetaceae</taxon>
        <taxon>Pyrrhoderma</taxon>
    </lineage>
</organism>
<dbReference type="SUPFAM" id="SSF51735">
    <property type="entry name" value="NAD(P)-binding Rossmann-fold domains"/>
    <property type="match status" value="1"/>
</dbReference>
<name>A0A286U9S0_9AGAM</name>
<evidence type="ECO:0000313" key="2">
    <source>
        <dbReference type="EMBL" id="PAV16317.1"/>
    </source>
</evidence>
<dbReference type="PANTHER" id="PTHR43157:SF31">
    <property type="entry name" value="PHOSPHATIDYLINOSITOL-GLYCAN BIOSYNTHESIS CLASS F PROTEIN"/>
    <property type="match status" value="1"/>
</dbReference>
<dbReference type="STRING" id="2282107.A0A286U9S0"/>